<dbReference type="InterPro" id="IPR050238">
    <property type="entry name" value="DNA_Rep/Repair_Clamp_Loader"/>
</dbReference>
<name>A0ABP0L3Q7_9DINO</name>
<keyword evidence="2" id="KW-1185">Reference proteome</keyword>
<dbReference type="EMBL" id="CAXAMN010011112">
    <property type="protein sequence ID" value="CAK9033781.1"/>
    <property type="molecule type" value="Genomic_DNA"/>
</dbReference>
<dbReference type="SMART" id="SM00382">
    <property type="entry name" value="AAA"/>
    <property type="match status" value="1"/>
</dbReference>
<protein>
    <submittedName>
        <fullName evidence="1">Uncharacterized protein</fullName>
    </submittedName>
</protein>
<dbReference type="Pfam" id="PF13177">
    <property type="entry name" value="DNA_pol3_delta2"/>
    <property type="match status" value="1"/>
</dbReference>
<dbReference type="InterPro" id="IPR027417">
    <property type="entry name" value="P-loop_NTPase"/>
</dbReference>
<dbReference type="Pfam" id="PF22534">
    <property type="entry name" value="RFC_C"/>
    <property type="match status" value="1"/>
</dbReference>
<dbReference type="PANTHER" id="PTHR11669:SF1">
    <property type="entry name" value="REPLICATION FACTOR C SUBUNIT 3"/>
    <property type="match status" value="1"/>
</dbReference>
<dbReference type="Gene3D" id="3.40.50.300">
    <property type="entry name" value="P-loop containing nucleotide triphosphate hydrolases"/>
    <property type="match status" value="1"/>
</dbReference>
<evidence type="ECO:0000313" key="2">
    <source>
        <dbReference type="Proteomes" id="UP001642484"/>
    </source>
</evidence>
<accession>A0ABP0L3Q7</accession>
<dbReference type="Proteomes" id="UP001642484">
    <property type="component" value="Unassembled WGS sequence"/>
</dbReference>
<comment type="caution">
    <text evidence="1">The sequence shown here is derived from an EMBL/GenBank/DDBJ whole genome shotgun (WGS) entry which is preliminary data.</text>
</comment>
<gene>
    <name evidence="1" type="ORF">CCMP2556_LOCUS19196</name>
</gene>
<dbReference type="CDD" id="cd00009">
    <property type="entry name" value="AAA"/>
    <property type="match status" value="1"/>
</dbReference>
<evidence type="ECO:0000313" key="1">
    <source>
        <dbReference type="EMBL" id="CAK9033781.1"/>
    </source>
</evidence>
<reference evidence="1 2" key="1">
    <citation type="submission" date="2024-02" db="EMBL/GenBank/DDBJ databases">
        <authorList>
            <person name="Chen Y."/>
            <person name="Shah S."/>
            <person name="Dougan E. K."/>
            <person name="Thang M."/>
            <person name="Chan C."/>
        </authorList>
    </citation>
    <scope>NUCLEOTIDE SEQUENCE [LARGE SCALE GENOMIC DNA]</scope>
</reference>
<dbReference type="SUPFAM" id="SSF52540">
    <property type="entry name" value="P-loop containing nucleoside triphosphate hydrolases"/>
    <property type="match status" value="1"/>
</dbReference>
<proteinExistence type="predicted"/>
<dbReference type="Gene3D" id="1.20.272.10">
    <property type="match status" value="1"/>
</dbReference>
<dbReference type="InterPro" id="IPR003593">
    <property type="entry name" value="AAA+_ATPase"/>
</dbReference>
<dbReference type="Pfam" id="PF21960">
    <property type="entry name" value="RCF1-5-like_lid"/>
    <property type="match status" value="1"/>
</dbReference>
<sequence>MAMLWVDKHRPKVLAELDYHRDLSDRLRRIAGSGEMPHILMCGPSGAGKSTRVHALLREIYGSGVDTVKVETKSVAPNPSNPSNTVDIQVVTSNHHLQVTPSDLGRKDRAVVMQLIKEVASHPPLGGHSFKVVVIEEAGALSSEAQAALRRTMERYMKTCRIILLTDGASKIIPPLRSRCLPIRVGAPSTEEIAAVLTKVSIAEGLKLAADLSHKIAEKSGRDMRRAMILLEMMHTQANASSLSKDVAVPSEAWQTAIDKVAKKILQEQTPRMAMEVRGNIYELLLACLPADFILKELVLRLVAEVKNEIVKQKAIAAAAHFNFTMKQGNKDIFHIEAFVINFMRDYRAAMQGGR</sequence>
<dbReference type="SUPFAM" id="SSF48019">
    <property type="entry name" value="post-AAA+ oligomerization domain-like"/>
    <property type="match status" value="1"/>
</dbReference>
<dbReference type="PANTHER" id="PTHR11669">
    <property type="entry name" value="REPLICATION FACTOR C / DNA POLYMERASE III GAMMA-TAU SUBUNIT"/>
    <property type="match status" value="1"/>
</dbReference>
<dbReference type="InterPro" id="IPR008921">
    <property type="entry name" value="DNA_pol3_clamp-load_cplx_C"/>
</dbReference>
<dbReference type="Gene3D" id="1.10.8.60">
    <property type="match status" value="1"/>
</dbReference>
<organism evidence="1 2">
    <name type="scientific">Durusdinium trenchii</name>
    <dbReference type="NCBI Taxonomy" id="1381693"/>
    <lineage>
        <taxon>Eukaryota</taxon>
        <taxon>Sar</taxon>
        <taxon>Alveolata</taxon>
        <taxon>Dinophyceae</taxon>
        <taxon>Suessiales</taxon>
        <taxon>Symbiodiniaceae</taxon>
        <taxon>Durusdinium</taxon>
    </lineage>
</organism>